<accession>A0A918VUG1</accession>
<keyword evidence="4" id="KW-1015">Disulfide bond</keyword>
<comment type="similarity">
    <text evidence="1">Belongs to the SCO1/2 family.</text>
</comment>
<dbReference type="EMBL" id="BMXB01000001">
    <property type="protein sequence ID" value="GHA24027.1"/>
    <property type="molecule type" value="Genomic_DNA"/>
</dbReference>
<comment type="caution">
    <text evidence="6">The sequence shown here is derived from an EMBL/GenBank/DDBJ whole genome shotgun (WGS) entry which is preliminary data.</text>
</comment>
<evidence type="ECO:0000256" key="2">
    <source>
        <dbReference type="ARBA" id="ARBA00023008"/>
    </source>
</evidence>
<feature type="disulfide bond" description="Redox-active" evidence="4">
    <location>
        <begin position="81"/>
        <end position="85"/>
    </location>
</feature>
<dbReference type="SUPFAM" id="SSF52833">
    <property type="entry name" value="Thioredoxin-like"/>
    <property type="match status" value="1"/>
</dbReference>
<evidence type="ECO:0000313" key="6">
    <source>
        <dbReference type="EMBL" id="GHA24027.1"/>
    </source>
</evidence>
<feature type="binding site" evidence="3">
    <location>
        <position position="169"/>
    </location>
    <ligand>
        <name>Cu cation</name>
        <dbReference type="ChEBI" id="CHEBI:23378"/>
    </ligand>
</feature>
<dbReference type="InterPro" id="IPR003782">
    <property type="entry name" value="SCO1/SenC"/>
</dbReference>
<dbReference type="AlphaFoldDB" id="A0A918VUG1"/>
<dbReference type="InterPro" id="IPR036249">
    <property type="entry name" value="Thioredoxin-like_sf"/>
</dbReference>
<dbReference type="Gene3D" id="3.40.30.10">
    <property type="entry name" value="Glutaredoxin"/>
    <property type="match status" value="1"/>
</dbReference>
<evidence type="ECO:0000256" key="3">
    <source>
        <dbReference type="PIRSR" id="PIRSR603782-1"/>
    </source>
</evidence>
<reference evidence="6" key="2">
    <citation type="submission" date="2020-09" db="EMBL/GenBank/DDBJ databases">
        <authorList>
            <person name="Sun Q."/>
            <person name="Kim S."/>
        </authorList>
    </citation>
    <scope>NUCLEOTIDE SEQUENCE</scope>
    <source>
        <strain evidence="6">KCTC 12719</strain>
    </source>
</reference>
<protein>
    <recommendedName>
        <fullName evidence="5">Thioredoxin domain-containing protein</fullName>
    </recommendedName>
</protein>
<dbReference type="Pfam" id="PF02630">
    <property type="entry name" value="SCO1-SenC"/>
    <property type="match status" value="1"/>
</dbReference>
<name>A0A918VUG1_9FLAO</name>
<feature type="binding site" evidence="3">
    <location>
        <position position="85"/>
    </location>
    <ligand>
        <name>Cu cation</name>
        <dbReference type="ChEBI" id="CHEBI:23378"/>
    </ligand>
</feature>
<dbReference type="InterPro" id="IPR013766">
    <property type="entry name" value="Thioredoxin_domain"/>
</dbReference>
<dbReference type="PROSITE" id="PS51257">
    <property type="entry name" value="PROKAR_LIPOPROTEIN"/>
    <property type="match status" value="1"/>
</dbReference>
<keyword evidence="7" id="KW-1185">Reference proteome</keyword>
<keyword evidence="2 3" id="KW-0186">Copper</keyword>
<reference evidence="6" key="1">
    <citation type="journal article" date="2014" name="Int. J. Syst. Evol. Microbiol.">
        <title>Complete genome sequence of Corynebacterium casei LMG S-19264T (=DSM 44701T), isolated from a smear-ripened cheese.</title>
        <authorList>
            <consortium name="US DOE Joint Genome Institute (JGI-PGF)"/>
            <person name="Walter F."/>
            <person name="Albersmeier A."/>
            <person name="Kalinowski J."/>
            <person name="Ruckert C."/>
        </authorList>
    </citation>
    <scope>NUCLEOTIDE SEQUENCE</scope>
    <source>
        <strain evidence="6">KCTC 12719</strain>
    </source>
</reference>
<evidence type="ECO:0000313" key="7">
    <source>
        <dbReference type="Proteomes" id="UP000610456"/>
    </source>
</evidence>
<feature type="domain" description="Thioredoxin" evidence="5">
    <location>
        <begin position="36"/>
        <end position="206"/>
    </location>
</feature>
<keyword evidence="3" id="KW-0479">Metal-binding</keyword>
<evidence type="ECO:0000259" key="5">
    <source>
        <dbReference type="PROSITE" id="PS51352"/>
    </source>
</evidence>
<organism evidence="6 7">
    <name type="scientific">Salinimicrobium marinum</name>
    <dbReference type="NCBI Taxonomy" id="680283"/>
    <lineage>
        <taxon>Bacteria</taxon>
        <taxon>Pseudomonadati</taxon>
        <taxon>Bacteroidota</taxon>
        <taxon>Flavobacteriia</taxon>
        <taxon>Flavobacteriales</taxon>
        <taxon>Flavobacteriaceae</taxon>
        <taxon>Salinimicrobium</taxon>
    </lineage>
</organism>
<evidence type="ECO:0000256" key="1">
    <source>
        <dbReference type="ARBA" id="ARBA00010996"/>
    </source>
</evidence>
<sequence>MKKLLFLIALIGILTSCNQGDDIISNPPVEVETKAYDFNQELPDLSVYHLPATWTTQDNEEIQMEDLRGNVLVMVMIYTSCKAACPRLIADMRNIEKQVPEKDLDKVKFIMVSIDPETDTPQRLKEFSQDNLMEDDHWMFLRGTPEDTREFAAVLAVSYKKISPIDFSHSNIISVFDEDGVLVHQQEGLGVDNKETIDAIHKEVSN</sequence>
<dbReference type="RefSeq" id="WP_189602720.1">
    <property type="nucleotide sequence ID" value="NZ_BMXB01000001.1"/>
</dbReference>
<dbReference type="PANTHER" id="PTHR12151">
    <property type="entry name" value="ELECTRON TRANSPORT PROTIN SCO1/SENC FAMILY MEMBER"/>
    <property type="match status" value="1"/>
</dbReference>
<dbReference type="GO" id="GO:0046872">
    <property type="term" value="F:metal ion binding"/>
    <property type="evidence" value="ECO:0007669"/>
    <property type="project" value="UniProtKB-KW"/>
</dbReference>
<dbReference type="Proteomes" id="UP000610456">
    <property type="component" value="Unassembled WGS sequence"/>
</dbReference>
<feature type="binding site" evidence="3">
    <location>
        <position position="81"/>
    </location>
    <ligand>
        <name>Cu cation</name>
        <dbReference type="ChEBI" id="CHEBI:23378"/>
    </ligand>
</feature>
<dbReference type="PANTHER" id="PTHR12151:SF25">
    <property type="entry name" value="LINALOOL DEHYDRATASE_ISOMERASE DOMAIN-CONTAINING PROTEIN"/>
    <property type="match status" value="1"/>
</dbReference>
<proteinExistence type="inferred from homology"/>
<dbReference type="CDD" id="cd02968">
    <property type="entry name" value="SCO"/>
    <property type="match status" value="1"/>
</dbReference>
<evidence type="ECO:0000256" key="4">
    <source>
        <dbReference type="PIRSR" id="PIRSR603782-2"/>
    </source>
</evidence>
<gene>
    <name evidence="6" type="ORF">GCM10007103_01550</name>
</gene>
<dbReference type="PROSITE" id="PS51352">
    <property type="entry name" value="THIOREDOXIN_2"/>
    <property type="match status" value="1"/>
</dbReference>